<evidence type="ECO:0008006" key="3">
    <source>
        <dbReference type="Google" id="ProtNLM"/>
    </source>
</evidence>
<dbReference type="PATRIC" id="fig|1384054.3.peg.2402"/>
<gene>
    <name evidence="1" type="ORF">N790_11020</name>
</gene>
<accession>A0A091AX33</accession>
<dbReference type="EMBL" id="AVCH01000194">
    <property type="protein sequence ID" value="KFN43234.1"/>
    <property type="molecule type" value="Genomic_DNA"/>
</dbReference>
<evidence type="ECO:0000313" key="1">
    <source>
        <dbReference type="EMBL" id="KFN43234.1"/>
    </source>
</evidence>
<dbReference type="Proteomes" id="UP000029392">
    <property type="component" value="Unassembled WGS sequence"/>
</dbReference>
<dbReference type="AlphaFoldDB" id="A0A091AX33"/>
<dbReference type="STRING" id="1384054.N790_11020"/>
<dbReference type="PANTHER" id="PTHR43224:SF1">
    <property type="entry name" value="AMIDINOTRANSFERASE"/>
    <property type="match status" value="1"/>
</dbReference>
<comment type="caution">
    <text evidence="1">The sequence shown here is derived from an EMBL/GenBank/DDBJ whole genome shotgun (WGS) entry which is preliminary data.</text>
</comment>
<dbReference type="SUPFAM" id="SSF55909">
    <property type="entry name" value="Pentein"/>
    <property type="match status" value="1"/>
</dbReference>
<dbReference type="eggNOG" id="COG4874">
    <property type="taxonomic scope" value="Bacteria"/>
</dbReference>
<name>A0A091AX33_9GAMM</name>
<dbReference type="PANTHER" id="PTHR43224">
    <property type="entry name" value="AMIDINOTRANSFERASE"/>
    <property type="match status" value="1"/>
</dbReference>
<dbReference type="Gene3D" id="3.75.10.10">
    <property type="entry name" value="L-arginine/glycine Amidinotransferase, Chain A"/>
    <property type="match status" value="1"/>
</dbReference>
<dbReference type="RefSeq" id="WP_043804806.1">
    <property type="nucleotide sequence ID" value="NZ_AVCH01000194.1"/>
</dbReference>
<keyword evidence="2" id="KW-1185">Reference proteome</keyword>
<protein>
    <recommendedName>
        <fullName evidence="3">Amidinotransferase</fullName>
    </recommendedName>
</protein>
<proteinExistence type="predicted"/>
<organism evidence="1 2">
    <name type="scientific">Arenimonas malthae CC-JY-1</name>
    <dbReference type="NCBI Taxonomy" id="1384054"/>
    <lineage>
        <taxon>Bacteria</taxon>
        <taxon>Pseudomonadati</taxon>
        <taxon>Pseudomonadota</taxon>
        <taxon>Gammaproteobacteria</taxon>
        <taxon>Lysobacterales</taxon>
        <taxon>Lysobacteraceae</taxon>
        <taxon>Arenimonas</taxon>
    </lineage>
</organism>
<dbReference type="Pfam" id="PF19420">
    <property type="entry name" value="DDAH_eukar"/>
    <property type="match status" value="1"/>
</dbReference>
<sequence>MITRDPGEFLAFARGLAGDFGPACAKAAFLVAPEGFALAEQSASDNAYMDLSVRVDPQRALAQHRGLQRALAEDLPTVCFPGDPATPDALFPNNVFGTAPGRLVIGHMRHPVRQREAERADIRGFFTGAMGYREIDLRAQPGICELTGSMVVDRARGLGFVGLGERCDAAGAAAMHAAFGLRASFLFDLAPGEYHANVVMSVLAGRALVICPGGFADPAAAAAIAALYAPAVVTLTDAQKAAFAGNCIALRGDRVRVSQAGADALRPDQVAALADAGFALAPVPLDEIEKAGGSLRCCVAEIY</sequence>
<reference evidence="1 2" key="1">
    <citation type="submission" date="2013-09" db="EMBL/GenBank/DDBJ databases">
        <title>Genome sequencing of Arenimonas malthae.</title>
        <authorList>
            <person name="Chen F."/>
            <person name="Wang G."/>
        </authorList>
    </citation>
    <scope>NUCLEOTIDE SEQUENCE [LARGE SCALE GENOMIC DNA]</scope>
    <source>
        <strain evidence="1 2">CC-JY-1</strain>
    </source>
</reference>
<dbReference type="OrthoDB" id="9788268at2"/>
<dbReference type="InterPro" id="IPR014541">
    <property type="entry name" value="Amdntrnsf_FN0238"/>
</dbReference>
<evidence type="ECO:0000313" key="2">
    <source>
        <dbReference type="Proteomes" id="UP000029392"/>
    </source>
</evidence>